<feature type="compositionally biased region" description="Basic and acidic residues" evidence="1">
    <location>
        <begin position="590"/>
        <end position="615"/>
    </location>
</feature>
<sequence>MLSDVAVLQGAFLLADKLCLPSSLSSLEKADWSRVGHLVLEAVREICGEDVTAAVSWIKKLVCAVWLKVLCRETGEDIETAWRENPFFSLQNGLPDVNHVVLLEVVRSMPAAQIFAQFLLCLPQSRICTELERLVQHVRSSPTREDDVRLFLEVWWELWKGRDEQEEGGEASIETMFGRQFARLLSESPSLSPQAAKRFKLDASEPAVRSPTADVLHILLHALKDIKDHITTTDLCLQALSISLDALYTAFLINQTVVLPTKDKMHILSKEVSIRDKKNEKVSPALIQEAQRDLRACHTPSQFQPSGMKLGEAMKIITEVSQFWQNSGLLKVHDSSSYSAFKLEQSVQRVLAALQKAKVPETMTDMDDQETAKNKLRGLLESLVFPATESAPGVNAIVTTTIISHRLEDYQDFAVLFASEQSCSACDELWVNCLENNQAAFQQHDTLIKLTSTLMSKLHSESPNVSQCRKLLKVTADIFSALSLEDKNKALAAMLRLSSRGFFGRSVPSAVAGGFEQELNMAFNCIIQGRGGASAATSQGNLNTAVSLVARVAFQNPEAALRSCCHSAIFNKGAFSLMAKILQQLPGVRGQRESKDEAQSKDDESRKAEEGVDGGKDALSGSALLCRCLQEMIKTKSLSANEKEQLLKYLGLLMMPVMTGDREEERRQSFLTPQEVVNIFVLPNLSTTGKSCFDIELSLQLLHTALSVDVQEPALSPHWVLDCSPFPLLYVLAQLLNQTLRCWEQPLDSTVHHWSMDTKELLLSVLTTLGQVVGAEVGAAPSSWSRALFWLHNKMEGLDWTIRFHLKPIWGEHFKNEVPSSLLTVCDLPEQEWSGLDLPQYGQGTGLLAWMECCSASDSLQSTMLSRLSLDQRRPDHVNMFSKGLLVALTQTLPWCSVPQWTRLLRVLRELITSSRLHVPFSLEYVDYLPLLDLRRFSCDLRLSVLLLRVLQLLCGSSCSHWLPADGWAHTGRLYAHAVREIMNSVRAKLPLPSSGALTVPASASPQTPVSRDSSPYHTSVKAPKMSKELQQAKGSPLKSKECQMEEEEEEEEVETVPSQEVLFVLSQLFCHVQHIQVMMPGGQCEPLFLSSLEILSHYEAIMAAFPHSSSPLESDNTRHFFSTITDNLENQEMKAVLQQKIAQLVESVSFPQQQSKPVDLWSQDHQVTHVAVQRQMEDNSVQGNPKLLAVHPVHEGEDQDPTRKETQEDNDAIDPVQPGVIKAQLDIRGPVQGGTEEK</sequence>
<comment type="caution">
    <text evidence="2">The sequence shown here is derived from an EMBL/GenBank/DDBJ whole genome shotgun (WGS) entry which is preliminary data.</text>
</comment>
<dbReference type="GO" id="GO:0006364">
    <property type="term" value="P:rRNA processing"/>
    <property type="evidence" value="ECO:0007669"/>
    <property type="project" value="InterPro"/>
</dbReference>
<dbReference type="AlphaFoldDB" id="A0A5J5DK35"/>
<feature type="compositionally biased region" description="Polar residues" evidence="1">
    <location>
        <begin position="1002"/>
        <end position="1018"/>
    </location>
</feature>
<dbReference type="EMBL" id="VOFY01000003">
    <property type="protein sequence ID" value="KAA8593704.1"/>
    <property type="molecule type" value="Genomic_DNA"/>
</dbReference>
<feature type="compositionally biased region" description="Basic and acidic residues" evidence="1">
    <location>
        <begin position="1194"/>
        <end position="1208"/>
    </location>
</feature>
<dbReference type="GO" id="GO:0032797">
    <property type="term" value="C:SMN complex"/>
    <property type="evidence" value="ECO:0007669"/>
    <property type="project" value="InterPro"/>
</dbReference>
<accession>A0A5J5DK35</accession>
<proteinExistence type="predicted"/>
<feature type="non-terminal residue" evidence="2">
    <location>
        <position position="1239"/>
    </location>
</feature>
<dbReference type="InterPro" id="IPR033265">
    <property type="entry name" value="GEMIN4"/>
</dbReference>
<gene>
    <name evidence="2" type="ORF">FQN60_004538</name>
</gene>
<feature type="region of interest" description="Disordered" evidence="1">
    <location>
        <begin position="1000"/>
        <end position="1056"/>
    </location>
</feature>
<reference evidence="2 3" key="1">
    <citation type="submission" date="2019-08" db="EMBL/GenBank/DDBJ databases">
        <title>A chromosome-level genome assembly, high-density linkage maps, and genome scans reveal the genomic architecture of hybrid incompatibilities underlying speciation via character displacement in darters (Percidae: Etheostominae).</title>
        <authorList>
            <person name="Moran R.L."/>
            <person name="Catchen J.M."/>
            <person name="Fuller R.C."/>
        </authorList>
    </citation>
    <scope>NUCLEOTIDE SEQUENCE [LARGE SCALE GENOMIC DNA]</scope>
    <source>
        <strain evidence="2">EspeVRDwgs_2016</strain>
        <tissue evidence="2">Muscle</tissue>
    </source>
</reference>
<evidence type="ECO:0000256" key="1">
    <source>
        <dbReference type="SAM" id="MobiDB-lite"/>
    </source>
</evidence>
<keyword evidence="3" id="KW-1185">Reference proteome</keyword>
<dbReference type="GO" id="GO:0000387">
    <property type="term" value="P:spliceosomal snRNP assembly"/>
    <property type="evidence" value="ECO:0007669"/>
    <property type="project" value="InterPro"/>
</dbReference>
<dbReference type="PANTHER" id="PTHR15571">
    <property type="entry name" value="GEM-ASSOCIATED PROTEIN 4"/>
    <property type="match status" value="1"/>
</dbReference>
<dbReference type="PANTHER" id="PTHR15571:SF2">
    <property type="entry name" value="GEM-ASSOCIATED PROTEIN 4"/>
    <property type="match status" value="1"/>
</dbReference>
<name>A0A5J5DK35_9PERO</name>
<evidence type="ECO:0000313" key="3">
    <source>
        <dbReference type="Proteomes" id="UP000327493"/>
    </source>
</evidence>
<feature type="region of interest" description="Disordered" evidence="1">
    <location>
        <begin position="1194"/>
        <end position="1239"/>
    </location>
</feature>
<feature type="compositionally biased region" description="Acidic residues" evidence="1">
    <location>
        <begin position="1045"/>
        <end position="1055"/>
    </location>
</feature>
<organism evidence="2 3">
    <name type="scientific">Etheostoma spectabile</name>
    <name type="common">orangethroat darter</name>
    <dbReference type="NCBI Taxonomy" id="54343"/>
    <lineage>
        <taxon>Eukaryota</taxon>
        <taxon>Metazoa</taxon>
        <taxon>Chordata</taxon>
        <taxon>Craniata</taxon>
        <taxon>Vertebrata</taxon>
        <taxon>Euteleostomi</taxon>
        <taxon>Actinopterygii</taxon>
        <taxon>Neopterygii</taxon>
        <taxon>Teleostei</taxon>
        <taxon>Neoteleostei</taxon>
        <taxon>Acanthomorphata</taxon>
        <taxon>Eupercaria</taxon>
        <taxon>Perciformes</taxon>
        <taxon>Percoidei</taxon>
        <taxon>Percidae</taxon>
        <taxon>Etheostomatinae</taxon>
        <taxon>Etheostoma</taxon>
    </lineage>
</organism>
<feature type="region of interest" description="Disordered" evidence="1">
    <location>
        <begin position="588"/>
        <end position="615"/>
    </location>
</feature>
<evidence type="ECO:0000313" key="2">
    <source>
        <dbReference type="EMBL" id="KAA8593704.1"/>
    </source>
</evidence>
<dbReference type="Proteomes" id="UP000327493">
    <property type="component" value="Chromosome 3"/>
</dbReference>
<evidence type="ECO:0008006" key="4">
    <source>
        <dbReference type="Google" id="ProtNLM"/>
    </source>
</evidence>
<protein>
    <recommendedName>
        <fullName evidence="4">Gem-associated protein 4</fullName>
    </recommendedName>
</protein>